<organism evidence="2 3">
    <name type="scientific">Sinanodonta woodiana</name>
    <name type="common">Chinese pond mussel</name>
    <name type="synonym">Anodonta woodiana</name>
    <dbReference type="NCBI Taxonomy" id="1069815"/>
    <lineage>
        <taxon>Eukaryota</taxon>
        <taxon>Metazoa</taxon>
        <taxon>Spiralia</taxon>
        <taxon>Lophotrochozoa</taxon>
        <taxon>Mollusca</taxon>
        <taxon>Bivalvia</taxon>
        <taxon>Autobranchia</taxon>
        <taxon>Heteroconchia</taxon>
        <taxon>Palaeoheterodonta</taxon>
        <taxon>Unionida</taxon>
        <taxon>Unionoidea</taxon>
        <taxon>Unionidae</taxon>
        <taxon>Unioninae</taxon>
        <taxon>Sinanodonta</taxon>
    </lineage>
</organism>
<dbReference type="InterPro" id="IPR006150">
    <property type="entry name" value="Cys_repeat_1"/>
</dbReference>
<keyword evidence="3" id="KW-1185">Reference proteome</keyword>
<evidence type="ECO:0000313" key="3">
    <source>
        <dbReference type="Proteomes" id="UP001634394"/>
    </source>
</evidence>
<accession>A0ABD3XIV9</accession>
<dbReference type="EMBL" id="JBJQND010000002">
    <property type="protein sequence ID" value="KAL3885363.1"/>
    <property type="molecule type" value="Genomic_DNA"/>
</dbReference>
<gene>
    <name evidence="2" type="ORF">ACJMK2_025434</name>
</gene>
<comment type="caution">
    <text evidence="2">The sequence shown here is derived from an EMBL/GenBank/DDBJ whole genome shotgun (WGS) entry which is preliminary data.</text>
</comment>
<protein>
    <submittedName>
        <fullName evidence="2">Uncharacterized protein</fullName>
    </submittedName>
</protein>
<evidence type="ECO:0000256" key="1">
    <source>
        <dbReference type="SAM" id="SignalP"/>
    </source>
</evidence>
<dbReference type="SMART" id="SM00289">
    <property type="entry name" value="WR1"/>
    <property type="match status" value="2"/>
</dbReference>
<evidence type="ECO:0000313" key="2">
    <source>
        <dbReference type="EMBL" id="KAL3885363.1"/>
    </source>
</evidence>
<keyword evidence="1" id="KW-0732">Signal</keyword>
<sequence>MQLFLALVVLGLSLWEQCIAICPDGSSSHLPCNPHHHFVCPEGYKCFKAKFFPPNPHRGQCCLDRSFSDYTCRYGHPLGYGNWLGLVRCDGHIPNSVKCPKGYHCKGVEWTKTRIGICCPNHH</sequence>
<proteinExistence type="predicted"/>
<dbReference type="AlphaFoldDB" id="A0ABD3XIV9"/>
<name>A0ABD3XIV9_SINWO</name>
<dbReference type="Pfam" id="PF14625">
    <property type="entry name" value="Lustrin_cystein"/>
    <property type="match status" value="2"/>
</dbReference>
<feature type="chain" id="PRO_5044793633" evidence="1">
    <location>
        <begin position="21"/>
        <end position="123"/>
    </location>
</feature>
<reference evidence="2 3" key="1">
    <citation type="submission" date="2024-11" db="EMBL/GenBank/DDBJ databases">
        <title>Chromosome-level genome assembly of the freshwater bivalve Anodonta woodiana.</title>
        <authorList>
            <person name="Chen X."/>
        </authorList>
    </citation>
    <scope>NUCLEOTIDE SEQUENCE [LARGE SCALE GENOMIC DNA]</scope>
    <source>
        <strain evidence="2">MN2024</strain>
        <tissue evidence="2">Gills</tissue>
    </source>
</reference>
<dbReference type="InterPro" id="IPR028150">
    <property type="entry name" value="Lustrin_cystein"/>
</dbReference>
<feature type="signal peptide" evidence="1">
    <location>
        <begin position="1"/>
        <end position="20"/>
    </location>
</feature>
<dbReference type="Proteomes" id="UP001634394">
    <property type="component" value="Unassembled WGS sequence"/>
</dbReference>